<evidence type="ECO:0000313" key="9">
    <source>
        <dbReference type="Proteomes" id="UP001589818"/>
    </source>
</evidence>
<dbReference type="Pfam" id="PF09335">
    <property type="entry name" value="VTT_dom"/>
    <property type="match status" value="1"/>
</dbReference>
<evidence type="ECO:0000256" key="5">
    <source>
        <dbReference type="ARBA" id="ARBA00023136"/>
    </source>
</evidence>
<evidence type="ECO:0000313" key="8">
    <source>
        <dbReference type="EMBL" id="MFC0394752.1"/>
    </source>
</evidence>
<feature type="transmembrane region" description="Helical" evidence="6">
    <location>
        <begin position="175"/>
        <end position="196"/>
    </location>
</feature>
<sequence>MKWLTAALHVIIIFVVLWNREMIMEWMEVRDSANLLVVFLLVVVLAAVPGIPFGIVAGIIGAKYGLMWGSLLNVAASTAAAGVAYLTVRYLFQTWGSAVLARSMGLKRWNQAWVEHTFLFILLARMLPIVPAFLINIYAGVMSLSFKPFLLATVLGKIPVMVVFAYIGNHIQNGVGKWMIAVAVYAIFLILVYSFYKPLMKRRKRTIDNQNTI</sequence>
<evidence type="ECO:0000256" key="3">
    <source>
        <dbReference type="ARBA" id="ARBA00022692"/>
    </source>
</evidence>
<dbReference type="PANTHER" id="PTHR12677:SF59">
    <property type="entry name" value="GOLGI APPARATUS MEMBRANE PROTEIN TVP38-RELATED"/>
    <property type="match status" value="1"/>
</dbReference>
<evidence type="ECO:0000256" key="4">
    <source>
        <dbReference type="ARBA" id="ARBA00022989"/>
    </source>
</evidence>
<keyword evidence="9" id="KW-1185">Reference proteome</keyword>
<feature type="transmembrane region" description="Helical" evidence="6">
    <location>
        <begin position="112"/>
        <end position="137"/>
    </location>
</feature>
<evidence type="ECO:0000256" key="6">
    <source>
        <dbReference type="RuleBase" id="RU366058"/>
    </source>
</evidence>
<dbReference type="InterPro" id="IPR032816">
    <property type="entry name" value="VTT_dom"/>
</dbReference>
<gene>
    <name evidence="8" type="ORF">ACFFJ8_25745</name>
</gene>
<organism evidence="8 9">
    <name type="scientific">Paenibacillus mendelii</name>
    <dbReference type="NCBI Taxonomy" id="206163"/>
    <lineage>
        <taxon>Bacteria</taxon>
        <taxon>Bacillati</taxon>
        <taxon>Bacillota</taxon>
        <taxon>Bacilli</taxon>
        <taxon>Bacillales</taxon>
        <taxon>Paenibacillaceae</taxon>
        <taxon>Paenibacillus</taxon>
    </lineage>
</organism>
<keyword evidence="2 6" id="KW-1003">Cell membrane</keyword>
<feature type="domain" description="VTT" evidence="7">
    <location>
        <begin position="51"/>
        <end position="169"/>
    </location>
</feature>
<keyword evidence="4 6" id="KW-1133">Transmembrane helix</keyword>
<dbReference type="PANTHER" id="PTHR12677">
    <property type="entry name" value="GOLGI APPARATUS MEMBRANE PROTEIN TVP38-RELATED"/>
    <property type="match status" value="1"/>
</dbReference>
<proteinExistence type="inferred from homology"/>
<dbReference type="EMBL" id="JBHLVF010000041">
    <property type="protein sequence ID" value="MFC0394752.1"/>
    <property type="molecule type" value="Genomic_DNA"/>
</dbReference>
<dbReference type="Proteomes" id="UP001589818">
    <property type="component" value="Unassembled WGS sequence"/>
</dbReference>
<comment type="caution">
    <text evidence="8">The sequence shown here is derived from an EMBL/GenBank/DDBJ whole genome shotgun (WGS) entry which is preliminary data.</text>
</comment>
<keyword evidence="5 6" id="KW-0472">Membrane</keyword>
<protein>
    <recommendedName>
        <fullName evidence="6">TVP38/TMEM64 family membrane protein</fullName>
    </recommendedName>
</protein>
<feature type="transmembrane region" description="Helical" evidence="6">
    <location>
        <begin position="149"/>
        <end position="169"/>
    </location>
</feature>
<name>A0ABV6JFV1_9BACL</name>
<dbReference type="RefSeq" id="WP_256555088.1">
    <property type="nucleotide sequence ID" value="NZ_JANHOF010000001.1"/>
</dbReference>
<evidence type="ECO:0000259" key="7">
    <source>
        <dbReference type="Pfam" id="PF09335"/>
    </source>
</evidence>
<comment type="similarity">
    <text evidence="6">Belongs to the TVP38/TMEM64 family.</text>
</comment>
<reference evidence="8 9" key="1">
    <citation type="submission" date="2024-09" db="EMBL/GenBank/DDBJ databases">
        <authorList>
            <person name="Sun Q."/>
            <person name="Mori K."/>
        </authorList>
    </citation>
    <scope>NUCLEOTIDE SEQUENCE [LARGE SCALE GENOMIC DNA]</scope>
    <source>
        <strain evidence="8 9">CCM 4839</strain>
    </source>
</reference>
<feature type="transmembrane region" description="Helical" evidence="6">
    <location>
        <begin position="71"/>
        <end position="92"/>
    </location>
</feature>
<accession>A0ABV6JFV1</accession>
<comment type="subcellular location">
    <subcellularLocation>
        <location evidence="1 6">Cell membrane</location>
        <topology evidence="1 6">Multi-pass membrane protein</topology>
    </subcellularLocation>
</comment>
<keyword evidence="3 6" id="KW-0812">Transmembrane</keyword>
<evidence type="ECO:0000256" key="1">
    <source>
        <dbReference type="ARBA" id="ARBA00004651"/>
    </source>
</evidence>
<dbReference type="InterPro" id="IPR015414">
    <property type="entry name" value="TMEM64"/>
</dbReference>
<evidence type="ECO:0000256" key="2">
    <source>
        <dbReference type="ARBA" id="ARBA00022475"/>
    </source>
</evidence>
<feature type="transmembrane region" description="Helical" evidence="6">
    <location>
        <begin position="35"/>
        <end position="59"/>
    </location>
</feature>